<dbReference type="SUPFAM" id="SSF52540">
    <property type="entry name" value="P-loop containing nucleoside triphosphate hydrolases"/>
    <property type="match status" value="2"/>
</dbReference>
<comment type="pathway">
    <text evidence="6">Cofactor biosynthesis; adenosylcobalamin biosynthesis; adenosylcobalamin from cob(II)yrinate a,c-diamide: step 5/7.</text>
</comment>
<comment type="catalytic activity">
    <reaction evidence="1">
        <text>adenosylcob(III)inamide + ATP = adenosylcob(III)inamide phosphate + ADP + H(+)</text>
        <dbReference type="Rhea" id="RHEA:15769"/>
        <dbReference type="ChEBI" id="CHEBI:2480"/>
        <dbReference type="ChEBI" id="CHEBI:15378"/>
        <dbReference type="ChEBI" id="CHEBI:30616"/>
        <dbReference type="ChEBI" id="CHEBI:58502"/>
        <dbReference type="ChEBI" id="CHEBI:456216"/>
        <dbReference type="EC" id="2.7.1.156"/>
    </reaction>
</comment>
<dbReference type="Gene3D" id="3.40.50.300">
    <property type="entry name" value="P-loop containing nucleotide triphosphate hydrolases"/>
    <property type="match status" value="1"/>
</dbReference>
<evidence type="ECO:0000256" key="2">
    <source>
        <dbReference type="ARBA" id="ARBA00000711"/>
    </source>
</evidence>
<evidence type="ECO:0000256" key="11">
    <source>
        <dbReference type="ARBA" id="ARBA00022679"/>
    </source>
</evidence>
<keyword evidence="10" id="KW-0169">Cobalamin biosynthesis</keyword>
<dbReference type="EC" id="2.7.7.62" evidence="9"/>
<dbReference type="PIRSF" id="PIRSF006135">
    <property type="entry name" value="CobU"/>
    <property type="match status" value="1"/>
</dbReference>
<comment type="catalytic activity">
    <reaction evidence="2">
        <text>adenosylcob(III)inamide phosphate + GTP + H(+) = adenosylcob(III)inamide-GDP + diphosphate</text>
        <dbReference type="Rhea" id="RHEA:22712"/>
        <dbReference type="ChEBI" id="CHEBI:15378"/>
        <dbReference type="ChEBI" id="CHEBI:33019"/>
        <dbReference type="ChEBI" id="CHEBI:37565"/>
        <dbReference type="ChEBI" id="CHEBI:58502"/>
        <dbReference type="ChEBI" id="CHEBI:60487"/>
        <dbReference type="EC" id="2.7.7.62"/>
    </reaction>
</comment>
<dbReference type="PANTHER" id="PTHR34848">
    <property type="match status" value="1"/>
</dbReference>
<keyword evidence="12" id="KW-0547">Nucleotide-binding</keyword>
<comment type="pathway">
    <text evidence="5">Cofactor biosynthesis; adenosylcobalamin biosynthesis; adenosylcobalamin from cob(II)yrinate a,c-diamide: step 6/7.</text>
</comment>
<organism evidence="18 19">
    <name type="scientific">Paenibacillus aceti</name>
    <dbReference type="NCBI Taxonomy" id="1820010"/>
    <lineage>
        <taxon>Bacteria</taxon>
        <taxon>Bacillati</taxon>
        <taxon>Bacillota</taxon>
        <taxon>Bacilli</taxon>
        <taxon>Bacillales</taxon>
        <taxon>Paenibacillaceae</taxon>
        <taxon>Paenibacillus</taxon>
    </lineage>
</organism>
<evidence type="ECO:0000256" key="5">
    <source>
        <dbReference type="ARBA" id="ARBA00004692"/>
    </source>
</evidence>
<gene>
    <name evidence="18" type="primary">cobP</name>
    <name evidence="18" type="ORF">GCM10010913_04160</name>
</gene>
<evidence type="ECO:0000313" key="18">
    <source>
        <dbReference type="EMBL" id="GGF85875.1"/>
    </source>
</evidence>
<evidence type="ECO:0000256" key="9">
    <source>
        <dbReference type="ARBA" id="ARBA00012523"/>
    </source>
</evidence>
<evidence type="ECO:0000256" key="6">
    <source>
        <dbReference type="ARBA" id="ARBA00005159"/>
    </source>
</evidence>
<comment type="caution">
    <text evidence="18">The sequence shown here is derived from an EMBL/GenBank/DDBJ whole genome shotgun (WGS) entry which is preliminary data.</text>
</comment>
<evidence type="ECO:0000256" key="12">
    <source>
        <dbReference type="ARBA" id="ARBA00022741"/>
    </source>
</evidence>
<evidence type="ECO:0000256" key="15">
    <source>
        <dbReference type="ARBA" id="ARBA00023134"/>
    </source>
</evidence>
<evidence type="ECO:0000256" key="8">
    <source>
        <dbReference type="ARBA" id="ARBA00012016"/>
    </source>
</evidence>
<proteinExistence type="inferred from homology"/>
<keyword evidence="11" id="KW-0808">Transferase</keyword>
<dbReference type="InterPro" id="IPR003203">
    <property type="entry name" value="CobU/CobP"/>
</dbReference>
<evidence type="ECO:0000256" key="7">
    <source>
        <dbReference type="ARBA" id="ARBA00007490"/>
    </source>
</evidence>
<evidence type="ECO:0000256" key="14">
    <source>
        <dbReference type="ARBA" id="ARBA00022840"/>
    </source>
</evidence>
<reference evidence="19" key="1">
    <citation type="journal article" date="2019" name="Int. J. Syst. Evol. Microbiol.">
        <title>The Global Catalogue of Microorganisms (GCM) 10K type strain sequencing project: providing services to taxonomists for standard genome sequencing and annotation.</title>
        <authorList>
            <consortium name="The Broad Institute Genomics Platform"/>
            <consortium name="The Broad Institute Genome Sequencing Center for Infectious Disease"/>
            <person name="Wu L."/>
            <person name="Ma J."/>
        </authorList>
    </citation>
    <scope>NUCLEOTIDE SEQUENCE [LARGE SCALE GENOMIC DNA]</scope>
    <source>
        <strain evidence="19">CGMCC 1.15420</strain>
    </source>
</reference>
<evidence type="ECO:0000256" key="10">
    <source>
        <dbReference type="ARBA" id="ARBA00022573"/>
    </source>
</evidence>
<evidence type="ECO:0000256" key="3">
    <source>
        <dbReference type="ARBA" id="ARBA00001522"/>
    </source>
</evidence>
<protein>
    <recommendedName>
        <fullName evidence="16">Adenosylcobinamide kinase</fullName>
        <ecNumber evidence="8">2.7.1.156</ecNumber>
        <ecNumber evidence="9">2.7.7.62</ecNumber>
    </recommendedName>
    <alternativeName>
        <fullName evidence="17">Adenosylcobinamide-phosphate guanylyltransferase</fullName>
    </alternativeName>
</protein>
<dbReference type="CDD" id="cd00544">
    <property type="entry name" value="CobU"/>
    <property type="match status" value="1"/>
</dbReference>
<dbReference type="Pfam" id="PF02283">
    <property type="entry name" value="CobU"/>
    <property type="match status" value="2"/>
</dbReference>
<dbReference type="GO" id="GO:0016301">
    <property type="term" value="F:kinase activity"/>
    <property type="evidence" value="ECO:0007669"/>
    <property type="project" value="UniProtKB-KW"/>
</dbReference>
<dbReference type="Proteomes" id="UP000608420">
    <property type="component" value="Unassembled WGS sequence"/>
</dbReference>
<keyword evidence="14" id="KW-0067">ATP-binding</keyword>
<accession>A0ABQ1VPL9</accession>
<dbReference type="EMBL" id="BMIW01000002">
    <property type="protein sequence ID" value="GGF85875.1"/>
    <property type="molecule type" value="Genomic_DNA"/>
</dbReference>
<evidence type="ECO:0000256" key="4">
    <source>
        <dbReference type="ARBA" id="ARBA00003889"/>
    </source>
</evidence>
<evidence type="ECO:0000256" key="17">
    <source>
        <dbReference type="ARBA" id="ARBA00030571"/>
    </source>
</evidence>
<dbReference type="RefSeq" id="WP_120460248.1">
    <property type="nucleotide sequence ID" value="NZ_BMIW01000002.1"/>
</dbReference>
<keyword evidence="15" id="KW-0342">GTP-binding</keyword>
<evidence type="ECO:0000256" key="13">
    <source>
        <dbReference type="ARBA" id="ARBA00022777"/>
    </source>
</evidence>
<evidence type="ECO:0000256" key="1">
    <source>
        <dbReference type="ARBA" id="ARBA00000312"/>
    </source>
</evidence>
<keyword evidence="19" id="KW-1185">Reference proteome</keyword>
<comment type="similarity">
    <text evidence="7">Belongs to the CobU/CobP family.</text>
</comment>
<name>A0ABQ1VPL9_9BACL</name>
<keyword evidence="13 18" id="KW-0418">Kinase</keyword>
<evidence type="ECO:0000313" key="19">
    <source>
        <dbReference type="Proteomes" id="UP000608420"/>
    </source>
</evidence>
<sequence>MIITVTGGARSGKSAFAEKWCMKHARQGLYIATAQAFDAEMRERIKLHQQMREDSGFAWETREESVQLAAVLSDIGQIWRWPSQRFSPASAQALESSAEQVEQAEQVVLVDCLTLWLSNVLLTAGDGSEAEELVRKEIDRLAAVISAYSGNLVLVTNEVGDGIVPEYRLGRIYRDLSGIMNRRIAEISDQVFLVTAGIPIELKSREYRL</sequence>
<evidence type="ECO:0000256" key="16">
    <source>
        <dbReference type="ARBA" id="ARBA00029570"/>
    </source>
</evidence>
<dbReference type="InterPro" id="IPR027417">
    <property type="entry name" value="P-loop_NTPase"/>
</dbReference>
<dbReference type="EC" id="2.7.1.156" evidence="8"/>
<comment type="catalytic activity">
    <reaction evidence="3">
        <text>adenosylcob(III)inamide + GTP = adenosylcob(III)inamide phosphate + GDP + H(+)</text>
        <dbReference type="Rhea" id="RHEA:15765"/>
        <dbReference type="ChEBI" id="CHEBI:2480"/>
        <dbReference type="ChEBI" id="CHEBI:15378"/>
        <dbReference type="ChEBI" id="CHEBI:37565"/>
        <dbReference type="ChEBI" id="CHEBI:58189"/>
        <dbReference type="ChEBI" id="CHEBI:58502"/>
        <dbReference type="EC" id="2.7.1.156"/>
    </reaction>
</comment>
<comment type="function">
    <text evidence="4">Catalyzes ATP-dependent phosphorylation of adenosylcobinamide and addition of GMP to adenosylcobinamide phosphate.</text>
</comment>
<dbReference type="PANTHER" id="PTHR34848:SF1">
    <property type="entry name" value="BIFUNCTIONAL ADENOSYLCOBALAMIN BIOSYNTHESIS PROTEIN COBU"/>
    <property type="match status" value="1"/>
</dbReference>